<dbReference type="InterPro" id="IPR048770">
    <property type="entry name" value="SoFic-like_C"/>
</dbReference>
<dbReference type="Proteomes" id="UP001165430">
    <property type="component" value="Unassembled WGS sequence"/>
</dbReference>
<sequence length="56" mass="6468">MLNHLFHHPHTKIEYLQEALRISRPTAAGYLNQLAKDGVLIKKVSKPNYINNSRNN</sequence>
<keyword evidence="3" id="KW-1185">Reference proteome</keyword>
<organism evidence="2 3">
    <name type="scientific">Belliella alkalica</name>
    <dbReference type="NCBI Taxonomy" id="1730871"/>
    <lineage>
        <taxon>Bacteria</taxon>
        <taxon>Pseudomonadati</taxon>
        <taxon>Bacteroidota</taxon>
        <taxon>Cytophagia</taxon>
        <taxon>Cytophagales</taxon>
        <taxon>Cyclobacteriaceae</taxon>
        <taxon>Belliella</taxon>
    </lineage>
</organism>
<dbReference type="InterPro" id="IPR036388">
    <property type="entry name" value="WH-like_DNA-bd_sf"/>
</dbReference>
<evidence type="ECO:0000313" key="3">
    <source>
        <dbReference type="Proteomes" id="UP001165430"/>
    </source>
</evidence>
<accession>A0ABS9VFN0</accession>
<protein>
    <recommendedName>
        <fullName evidence="1">Adenylyltransferase SoFic-like C-terminal domain-containing protein</fullName>
    </recommendedName>
</protein>
<dbReference type="InterPro" id="IPR036390">
    <property type="entry name" value="WH_DNA-bd_sf"/>
</dbReference>
<gene>
    <name evidence="2" type="ORF">MM213_17230</name>
</gene>
<evidence type="ECO:0000259" key="1">
    <source>
        <dbReference type="Pfam" id="PF21248"/>
    </source>
</evidence>
<comment type="caution">
    <text evidence="2">The sequence shown here is derived from an EMBL/GenBank/DDBJ whole genome shotgun (WGS) entry which is preliminary data.</text>
</comment>
<dbReference type="Gene3D" id="1.10.10.10">
    <property type="entry name" value="Winged helix-like DNA-binding domain superfamily/Winged helix DNA-binding domain"/>
    <property type="match status" value="1"/>
</dbReference>
<feature type="domain" description="Adenylyltransferase SoFic-like C-terminal" evidence="1">
    <location>
        <begin position="2"/>
        <end position="43"/>
    </location>
</feature>
<dbReference type="EMBL" id="JAKZGO010000019">
    <property type="protein sequence ID" value="MCH7415246.1"/>
    <property type="molecule type" value="Genomic_DNA"/>
</dbReference>
<dbReference type="Pfam" id="PF21248">
    <property type="entry name" value="SoFic-like_C"/>
    <property type="match status" value="1"/>
</dbReference>
<reference evidence="2" key="1">
    <citation type="submission" date="2022-03" db="EMBL/GenBank/DDBJ databases">
        <title>De novo assembled genomes of Belliella spp. (Cyclobacteriaceae) strains.</title>
        <authorList>
            <person name="Szabo A."/>
            <person name="Korponai K."/>
            <person name="Felfoldi T."/>
        </authorList>
    </citation>
    <scope>NUCLEOTIDE SEQUENCE</scope>
    <source>
        <strain evidence="2">DSM 111903</strain>
    </source>
</reference>
<dbReference type="SUPFAM" id="SSF46785">
    <property type="entry name" value="Winged helix' DNA-binding domain"/>
    <property type="match status" value="1"/>
</dbReference>
<proteinExistence type="predicted"/>
<name>A0ABS9VFN0_9BACT</name>
<evidence type="ECO:0000313" key="2">
    <source>
        <dbReference type="EMBL" id="MCH7415246.1"/>
    </source>
</evidence>